<dbReference type="EMBL" id="MFNF01000045">
    <property type="protein sequence ID" value="OGH00545.1"/>
    <property type="molecule type" value="Genomic_DNA"/>
</dbReference>
<dbReference type="Proteomes" id="UP000177583">
    <property type="component" value="Unassembled WGS sequence"/>
</dbReference>
<dbReference type="Pfam" id="PF02146">
    <property type="entry name" value="SIR2"/>
    <property type="match status" value="1"/>
</dbReference>
<evidence type="ECO:0000313" key="7">
    <source>
        <dbReference type="Proteomes" id="UP000177583"/>
    </source>
</evidence>
<dbReference type="InterPro" id="IPR029035">
    <property type="entry name" value="DHS-like_NAD/FAD-binding_dom"/>
</dbReference>
<dbReference type="InterPro" id="IPR026591">
    <property type="entry name" value="Sirtuin_cat_small_dom_sf"/>
</dbReference>
<dbReference type="EC" id="2.3.1.286" evidence="1"/>
<dbReference type="GO" id="GO:0070403">
    <property type="term" value="F:NAD+ binding"/>
    <property type="evidence" value="ECO:0007669"/>
    <property type="project" value="InterPro"/>
</dbReference>
<feature type="domain" description="Deacetylase sirtuin-type" evidence="5">
    <location>
        <begin position="1"/>
        <end position="270"/>
    </location>
</feature>
<dbReference type="PANTHER" id="PTHR11085:SF4">
    <property type="entry name" value="NAD-DEPENDENT PROTEIN DEACYLASE"/>
    <property type="match status" value="1"/>
</dbReference>
<name>A0A1F6GQV9_9PROT</name>
<keyword evidence="3" id="KW-0520">NAD</keyword>
<proteinExistence type="predicted"/>
<dbReference type="SUPFAM" id="SSF52467">
    <property type="entry name" value="DHS-like NAD/FAD-binding domain"/>
    <property type="match status" value="1"/>
</dbReference>
<evidence type="ECO:0000256" key="4">
    <source>
        <dbReference type="PROSITE-ProRule" id="PRU00236"/>
    </source>
</evidence>
<gene>
    <name evidence="6" type="ORF">A2557_10355</name>
</gene>
<evidence type="ECO:0000259" key="5">
    <source>
        <dbReference type="PROSITE" id="PS50305"/>
    </source>
</evidence>
<reference evidence="6 7" key="1">
    <citation type="journal article" date="2016" name="Nat. Commun.">
        <title>Thousands of microbial genomes shed light on interconnected biogeochemical processes in an aquifer system.</title>
        <authorList>
            <person name="Anantharaman K."/>
            <person name="Brown C.T."/>
            <person name="Hug L.A."/>
            <person name="Sharon I."/>
            <person name="Castelle C.J."/>
            <person name="Probst A.J."/>
            <person name="Thomas B.C."/>
            <person name="Singh A."/>
            <person name="Wilkins M.J."/>
            <person name="Karaoz U."/>
            <person name="Brodie E.L."/>
            <person name="Williams K.H."/>
            <person name="Hubbard S.S."/>
            <person name="Banfield J.F."/>
        </authorList>
    </citation>
    <scope>NUCLEOTIDE SEQUENCE [LARGE SCALE GENOMIC DNA]</scope>
</reference>
<protein>
    <recommendedName>
        <fullName evidence="1">protein acetyllysine N-acetyltransferase</fullName>
        <ecNumber evidence="1">2.3.1.286</ecNumber>
    </recommendedName>
</protein>
<sequence length="270" mass="30717">MGNFSIAADWIRSAQGVMVLAGAGMGVDSGLPDFRGDKGFWQSYPPYQALGLNFAQVADPLHFDRDPAFGWGFYGHRLELYRKTEPHRGYKILLDWGKRLGIEVFVVTSNVDGHFFQAGFEPSQVYEVHGSIHHLQCCEPCSEEIWENQEQVRLDLEQMRAVVVPKCPKCNRVSRPNILMFNDFHWNNKRSSRQEERFKEFLFRHQEHSLVALEIGAGLAVPTIRLMTETLARRGAKTIRINPVEPAITPPNLSLRKSGLEALTLIDQVL</sequence>
<dbReference type="Gene3D" id="3.30.1600.10">
    <property type="entry name" value="SIR2/SIRT2 'Small Domain"/>
    <property type="match status" value="1"/>
</dbReference>
<dbReference type="InterPro" id="IPR003000">
    <property type="entry name" value="Sirtuin"/>
</dbReference>
<dbReference type="PROSITE" id="PS50305">
    <property type="entry name" value="SIRTUIN"/>
    <property type="match status" value="1"/>
</dbReference>
<dbReference type="PANTHER" id="PTHR11085">
    <property type="entry name" value="NAD-DEPENDENT PROTEIN DEACYLASE SIRTUIN-5, MITOCHONDRIAL-RELATED"/>
    <property type="match status" value="1"/>
</dbReference>
<organism evidence="6 7">
    <name type="scientific">Candidatus Lambdaproteobacteria bacterium RIFOXYD2_FULL_56_26</name>
    <dbReference type="NCBI Taxonomy" id="1817773"/>
    <lineage>
        <taxon>Bacteria</taxon>
        <taxon>Pseudomonadati</taxon>
        <taxon>Pseudomonadota</taxon>
        <taxon>Candidatus Lambdaproteobacteria</taxon>
    </lineage>
</organism>
<keyword evidence="2" id="KW-0808">Transferase</keyword>
<dbReference type="AlphaFoldDB" id="A0A1F6GQV9"/>
<evidence type="ECO:0000256" key="3">
    <source>
        <dbReference type="ARBA" id="ARBA00023027"/>
    </source>
</evidence>
<evidence type="ECO:0000256" key="2">
    <source>
        <dbReference type="ARBA" id="ARBA00022679"/>
    </source>
</evidence>
<evidence type="ECO:0000256" key="1">
    <source>
        <dbReference type="ARBA" id="ARBA00012928"/>
    </source>
</evidence>
<dbReference type="InterPro" id="IPR026590">
    <property type="entry name" value="Ssirtuin_cat_dom"/>
</dbReference>
<accession>A0A1F6GQV9</accession>
<dbReference type="InterPro" id="IPR050134">
    <property type="entry name" value="NAD-dep_sirtuin_deacylases"/>
</dbReference>
<dbReference type="Gene3D" id="3.40.50.1220">
    <property type="entry name" value="TPP-binding domain"/>
    <property type="match status" value="1"/>
</dbReference>
<evidence type="ECO:0000313" key="6">
    <source>
        <dbReference type="EMBL" id="OGH00545.1"/>
    </source>
</evidence>
<comment type="caution">
    <text evidence="4">Lacks conserved residue(s) required for the propagation of feature annotation.</text>
</comment>
<comment type="caution">
    <text evidence="6">The sequence shown here is derived from an EMBL/GenBank/DDBJ whole genome shotgun (WGS) entry which is preliminary data.</text>
</comment>
<dbReference type="GO" id="GO:0017136">
    <property type="term" value="F:histone deacetylase activity, NAD-dependent"/>
    <property type="evidence" value="ECO:0007669"/>
    <property type="project" value="TreeGrafter"/>
</dbReference>